<dbReference type="PANTHER" id="PTHR48012:SF30">
    <property type="entry name" value="NON-SPECIFIC SERINE_THREONINE PROTEIN KINASE"/>
    <property type="match status" value="1"/>
</dbReference>
<reference evidence="5" key="1">
    <citation type="journal article" date="2014" name="Nat. Commun.">
        <title>The rainbow trout genome provides novel insights into evolution after whole-genome duplication in vertebrates.</title>
        <authorList>
            <person name="Berthelot C."/>
            <person name="Brunet F."/>
            <person name="Chalopin D."/>
            <person name="Juanchich A."/>
            <person name="Bernard M."/>
            <person name="Noel B."/>
            <person name="Bento P."/>
            <person name="Da Silva C."/>
            <person name="Labadie K."/>
            <person name="Alberti A."/>
            <person name="Aury J.M."/>
            <person name="Louis A."/>
            <person name="Dehais P."/>
            <person name="Bardou P."/>
            <person name="Montfort J."/>
            <person name="Klopp C."/>
            <person name="Cabau C."/>
            <person name="Gaspin C."/>
            <person name="Thorgaard G.H."/>
            <person name="Boussaha M."/>
            <person name="Quillet E."/>
            <person name="Guyomard R."/>
            <person name="Galiana D."/>
            <person name="Bobe J."/>
            <person name="Volff J.N."/>
            <person name="Genet C."/>
            <person name="Wincker P."/>
            <person name="Jaillon O."/>
            <person name="Roest Crollius H."/>
            <person name="Guiguen Y."/>
        </authorList>
    </citation>
    <scope>NUCLEOTIDE SEQUENCE [LARGE SCALE GENOMIC DNA]</scope>
</reference>
<keyword evidence="3" id="KW-0418">Kinase</keyword>
<dbReference type="GO" id="GO:0005524">
    <property type="term" value="F:ATP binding"/>
    <property type="evidence" value="ECO:0007669"/>
    <property type="project" value="UniProtKB-KW"/>
</dbReference>
<accession>A0A060Y7G9</accession>
<dbReference type="PANTHER" id="PTHR48012">
    <property type="entry name" value="STERILE20-LIKE KINASE, ISOFORM B-RELATED"/>
    <property type="match status" value="1"/>
</dbReference>
<dbReference type="GO" id="GO:0005737">
    <property type="term" value="C:cytoplasm"/>
    <property type="evidence" value="ECO:0007669"/>
    <property type="project" value="TreeGrafter"/>
</dbReference>
<keyword evidence="1" id="KW-0723">Serine/threonine-protein kinase</keyword>
<evidence type="ECO:0000313" key="5">
    <source>
        <dbReference type="EMBL" id="CDQ87858.1"/>
    </source>
</evidence>
<evidence type="ECO:0000256" key="4">
    <source>
        <dbReference type="ARBA" id="ARBA00022840"/>
    </source>
</evidence>
<dbReference type="Gene3D" id="1.10.510.10">
    <property type="entry name" value="Transferase(Phosphotransferase) domain 1"/>
    <property type="match status" value="1"/>
</dbReference>
<protein>
    <recommendedName>
        <fullName evidence="7">Protein kinase domain-containing protein</fullName>
    </recommendedName>
</protein>
<reference evidence="5" key="2">
    <citation type="submission" date="2014-03" db="EMBL/GenBank/DDBJ databases">
        <authorList>
            <person name="Genoscope - CEA"/>
        </authorList>
    </citation>
    <scope>NUCLEOTIDE SEQUENCE</scope>
</reference>
<evidence type="ECO:0000313" key="6">
    <source>
        <dbReference type="Proteomes" id="UP000193380"/>
    </source>
</evidence>
<dbReference type="GO" id="GO:0008349">
    <property type="term" value="F:MAP kinase kinase kinase kinase activity"/>
    <property type="evidence" value="ECO:0007669"/>
    <property type="project" value="TreeGrafter"/>
</dbReference>
<dbReference type="InterPro" id="IPR050629">
    <property type="entry name" value="STE20/SPS1-PAK"/>
</dbReference>
<dbReference type="PaxDb" id="8022-A0A060Y7G9"/>
<dbReference type="Proteomes" id="UP000193380">
    <property type="component" value="Unassembled WGS sequence"/>
</dbReference>
<keyword evidence="2" id="KW-0547">Nucleotide-binding</keyword>
<evidence type="ECO:0000256" key="3">
    <source>
        <dbReference type="ARBA" id="ARBA00022777"/>
    </source>
</evidence>
<proteinExistence type="predicted"/>
<dbReference type="InterPro" id="IPR011009">
    <property type="entry name" value="Kinase-like_dom_sf"/>
</dbReference>
<organism evidence="5 6">
    <name type="scientific">Oncorhynchus mykiss</name>
    <name type="common">Rainbow trout</name>
    <name type="synonym">Salmo gairdneri</name>
    <dbReference type="NCBI Taxonomy" id="8022"/>
    <lineage>
        <taxon>Eukaryota</taxon>
        <taxon>Metazoa</taxon>
        <taxon>Chordata</taxon>
        <taxon>Craniata</taxon>
        <taxon>Vertebrata</taxon>
        <taxon>Euteleostomi</taxon>
        <taxon>Actinopterygii</taxon>
        <taxon>Neopterygii</taxon>
        <taxon>Teleostei</taxon>
        <taxon>Protacanthopterygii</taxon>
        <taxon>Salmoniformes</taxon>
        <taxon>Salmonidae</taxon>
        <taxon>Salmoninae</taxon>
        <taxon>Oncorhynchus</taxon>
    </lineage>
</organism>
<dbReference type="AlphaFoldDB" id="A0A060Y7G9"/>
<dbReference type="SUPFAM" id="SSF56112">
    <property type="entry name" value="Protein kinase-like (PK-like)"/>
    <property type="match status" value="1"/>
</dbReference>
<evidence type="ECO:0008006" key="7">
    <source>
        <dbReference type="Google" id="ProtNLM"/>
    </source>
</evidence>
<evidence type="ECO:0000256" key="2">
    <source>
        <dbReference type="ARBA" id="ARBA00022741"/>
    </source>
</evidence>
<dbReference type="EMBL" id="FR908196">
    <property type="protein sequence ID" value="CDQ87858.1"/>
    <property type="molecule type" value="Genomic_DNA"/>
</dbReference>
<dbReference type="STRING" id="8022.A0A060Y7G9"/>
<sequence>MTNNYLFRSADFHSFVKISLTKNPRKRPSSEKLLQHPFVSQLLTRTLAIELLDMASNPVLQTTHTMDESDLDTCSAFPDQIHSLAKHLPVQRTQSEEHFDLLKFGPPMRKETELSPDLGSYDEWSITGDEKNSPSLLECVEEALLER</sequence>
<keyword evidence="3" id="KW-0808">Transferase</keyword>
<gene>
    <name evidence="5" type="ORF">GSONMT00006606001</name>
</gene>
<name>A0A060Y7G9_ONCMY</name>
<keyword evidence="4" id="KW-0067">ATP-binding</keyword>
<evidence type="ECO:0000256" key="1">
    <source>
        <dbReference type="ARBA" id="ARBA00022527"/>
    </source>
</evidence>